<name>A0AAV6RFC5_SOLSE</name>
<evidence type="ECO:0000313" key="4">
    <source>
        <dbReference type="Proteomes" id="UP000693946"/>
    </source>
</evidence>
<keyword evidence="4" id="KW-1185">Reference proteome</keyword>
<accession>A0AAV6RFC5</accession>
<dbReference type="Pfam" id="PF02994">
    <property type="entry name" value="Transposase_22"/>
    <property type="match status" value="1"/>
</dbReference>
<dbReference type="PANTHER" id="PTHR11505">
    <property type="entry name" value="L1 TRANSPOSABLE ELEMENT-RELATED"/>
    <property type="match status" value="1"/>
</dbReference>
<gene>
    <name evidence="3" type="ORF">JOB18_000732</name>
</gene>
<dbReference type="EMBL" id="JAGKHQ010000011">
    <property type="protein sequence ID" value="KAG7504113.1"/>
    <property type="molecule type" value="Genomic_DNA"/>
</dbReference>
<dbReference type="AlphaFoldDB" id="A0AAV6RFC5"/>
<evidence type="ECO:0000259" key="2">
    <source>
        <dbReference type="Pfam" id="PF02994"/>
    </source>
</evidence>
<dbReference type="Proteomes" id="UP000693946">
    <property type="component" value="Linkage Group LG19"/>
</dbReference>
<feature type="domain" description="L1 transposable element RRM" evidence="2">
    <location>
        <begin position="89"/>
        <end position="168"/>
    </location>
</feature>
<evidence type="ECO:0000256" key="1">
    <source>
        <dbReference type="SAM" id="Coils"/>
    </source>
</evidence>
<sequence>MQKAFKDFKANLRKDVRDELTTFKQDVNQKLAETTSTLQAQGEAISGAEARISELEASGPVAKDALLLLLNQHNKMQEKLIDLENRSRRYNMRLDGIPENTEGTSMVEFINNMLVTELNLSDGVNLEIQRAQRASVSKPNPNAPPRSVIVNFLRFEIEEMVLKSVWKKKVCVGENLLLKHVHVSICVHTPRVPPGSHVSMMAFSHTHACEVIFQS</sequence>
<evidence type="ECO:0000313" key="3">
    <source>
        <dbReference type="EMBL" id="KAG7504113.1"/>
    </source>
</evidence>
<comment type="caution">
    <text evidence="3">The sequence shown here is derived from an EMBL/GenBank/DDBJ whole genome shotgun (WGS) entry which is preliminary data.</text>
</comment>
<dbReference type="InterPro" id="IPR004244">
    <property type="entry name" value="Transposase_22"/>
</dbReference>
<dbReference type="InterPro" id="IPR043636">
    <property type="entry name" value="L1_RRM_dom"/>
</dbReference>
<organism evidence="3 4">
    <name type="scientific">Solea senegalensis</name>
    <name type="common">Senegalese sole</name>
    <dbReference type="NCBI Taxonomy" id="28829"/>
    <lineage>
        <taxon>Eukaryota</taxon>
        <taxon>Metazoa</taxon>
        <taxon>Chordata</taxon>
        <taxon>Craniata</taxon>
        <taxon>Vertebrata</taxon>
        <taxon>Euteleostomi</taxon>
        <taxon>Actinopterygii</taxon>
        <taxon>Neopterygii</taxon>
        <taxon>Teleostei</taxon>
        <taxon>Neoteleostei</taxon>
        <taxon>Acanthomorphata</taxon>
        <taxon>Carangaria</taxon>
        <taxon>Pleuronectiformes</taxon>
        <taxon>Pleuronectoidei</taxon>
        <taxon>Soleidae</taxon>
        <taxon>Solea</taxon>
    </lineage>
</organism>
<protein>
    <recommendedName>
        <fullName evidence="2">L1 transposable element RRM domain-containing protein</fullName>
    </recommendedName>
</protein>
<reference evidence="3 4" key="1">
    <citation type="journal article" date="2021" name="Sci. Rep.">
        <title>Chromosome anchoring in Senegalese sole (Solea senegalensis) reveals sex-associated markers and genome rearrangements in flatfish.</title>
        <authorList>
            <person name="Guerrero-Cozar I."/>
            <person name="Gomez-Garrido J."/>
            <person name="Berbel C."/>
            <person name="Martinez-Blanch J.F."/>
            <person name="Alioto T."/>
            <person name="Claros M.G."/>
            <person name="Gagnaire P.A."/>
            <person name="Manchado M."/>
        </authorList>
    </citation>
    <scope>NUCLEOTIDE SEQUENCE [LARGE SCALE GENOMIC DNA]</scope>
    <source>
        <strain evidence="3">Sse05_10M</strain>
    </source>
</reference>
<keyword evidence="1" id="KW-0175">Coiled coil</keyword>
<proteinExistence type="predicted"/>
<feature type="coiled-coil region" evidence="1">
    <location>
        <begin position="38"/>
        <end position="93"/>
    </location>
</feature>